<gene>
    <name evidence="1" type="ORF">SAMN04487956_1602</name>
</gene>
<evidence type="ECO:0000313" key="2">
    <source>
        <dbReference type="Proteomes" id="UP000199594"/>
    </source>
</evidence>
<name>A0A1I7CSL4_9GAMM</name>
<accession>A0A1I7CSL4</accession>
<evidence type="ECO:0000313" key="1">
    <source>
        <dbReference type="EMBL" id="SFU02440.1"/>
    </source>
</evidence>
<protein>
    <submittedName>
        <fullName evidence="1">Uncharacterized protein</fullName>
    </submittedName>
</protein>
<reference evidence="1 2" key="1">
    <citation type="submission" date="2016-10" db="EMBL/GenBank/DDBJ databases">
        <authorList>
            <person name="de Groot N.N."/>
        </authorList>
    </citation>
    <scope>NUCLEOTIDE SEQUENCE [LARGE SCALE GENOMIC DNA]</scope>
    <source>
        <strain evidence="1 2">CGMCC 1.6493</strain>
    </source>
</reference>
<dbReference type="EMBL" id="FPAQ01000060">
    <property type="protein sequence ID" value="SFU02440.1"/>
    <property type="molecule type" value="Genomic_DNA"/>
</dbReference>
<dbReference type="AlphaFoldDB" id="A0A1I7CSL4"/>
<proteinExistence type="predicted"/>
<sequence>MIVSKSFRWSDARSVIAIIAALTMSFSIQARGEERVLDTLQMHGFLSQALIITDDNDFFGPSSEDEGSFKFTEIGANVSLRPHEDILLATQVLSRRAGGDGSNARPMLDYGIVDYQMLSNQQRTFGIQLA</sequence>
<dbReference type="Proteomes" id="UP000199594">
    <property type="component" value="Unassembled WGS sequence"/>
</dbReference>
<organism evidence="1 2">
    <name type="scientific">Halomonas saccharevitans</name>
    <dbReference type="NCBI Taxonomy" id="416872"/>
    <lineage>
        <taxon>Bacteria</taxon>
        <taxon>Pseudomonadati</taxon>
        <taxon>Pseudomonadota</taxon>
        <taxon>Gammaproteobacteria</taxon>
        <taxon>Oceanospirillales</taxon>
        <taxon>Halomonadaceae</taxon>
        <taxon>Halomonas</taxon>
    </lineage>
</organism>